<reference evidence="1" key="2">
    <citation type="journal article" date="2015" name="Fish Shellfish Immunol.">
        <title>Early steps in the European eel (Anguilla anguilla)-Vibrio vulnificus interaction in the gills: Role of the RtxA13 toxin.</title>
        <authorList>
            <person name="Callol A."/>
            <person name="Pajuelo D."/>
            <person name="Ebbesson L."/>
            <person name="Teles M."/>
            <person name="MacKenzie S."/>
            <person name="Amaro C."/>
        </authorList>
    </citation>
    <scope>NUCLEOTIDE SEQUENCE</scope>
</reference>
<accession>A0A0E9PM19</accession>
<reference evidence="1" key="1">
    <citation type="submission" date="2014-11" db="EMBL/GenBank/DDBJ databases">
        <authorList>
            <person name="Amaro Gonzalez C."/>
        </authorList>
    </citation>
    <scope>NUCLEOTIDE SEQUENCE</scope>
</reference>
<protein>
    <submittedName>
        <fullName evidence="1">Uncharacterized protein</fullName>
    </submittedName>
</protein>
<dbReference type="AlphaFoldDB" id="A0A0E9PM19"/>
<organism evidence="1">
    <name type="scientific">Anguilla anguilla</name>
    <name type="common">European freshwater eel</name>
    <name type="synonym">Muraena anguilla</name>
    <dbReference type="NCBI Taxonomy" id="7936"/>
    <lineage>
        <taxon>Eukaryota</taxon>
        <taxon>Metazoa</taxon>
        <taxon>Chordata</taxon>
        <taxon>Craniata</taxon>
        <taxon>Vertebrata</taxon>
        <taxon>Euteleostomi</taxon>
        <taxon>Actinopterygii</taxon>
        <taxon>Neopterygii</taxon>
        <taxon>Teleostei</taxon>
        <taxon>Anguilliformes</taxon>
        <taxon>Anguillidae</taxon>
        <taxon>Anguilla</taxon>
    </lineage>
</organism>
<sequence>MQLIGFCVCESVVVRCIRAVGLSQLIVYMQQSPDLQMCRFKSAPSIASPPFNLGVLL</sequence>
<proteinExistence type="predicted"/>
<evidence type="ECO:0000313" key="1">
    <source>
        <dbReference type="EMBL" id="JAH05140.1"/>
    </source>
</evidence>
<name>A0A0E9PM19_ANGAN</name>
<dbReference type="EMBL" id="GBXM01103437">
    <property type="protein sequence ID" value="JAH05140.1"/>
    <property type="molecule type" value="Transcribed_RNA"/>
</dbReference>